<dbReference type="EMBL" id="JAFFZW010000017">
    <property type="protein sequence ID" value="MBP0948734.1"/>
    <property type="molecule type" value="Genomic_DNA"/>
</dbReference>
<dbReference type="RefSeq" id="WP_210043736.1">
    <property type="nucleotide sequence ID" value="NZ_JAFFZW010000017.1"/>
</dbReference>
<keyword evidence="4" id="KW-1185">Reference proteome</keyword>
<dbReference type="Gene3D" id="3.10.310.10">
    <property type="entry name" value="Diaminopimelate Epimerase, Chain A, domain 1"/>
    <property type="match status" value="2"/>
</dbReference>
<keyword evidence="2" id="KW-0413">Isomerase</keyword>
<evidence type="ECO:0000313" key="3">
    <source>
        <dbReference type="EMBL" id="MBP0948734.1"/>
    </source>
</evidence>
<dbReference type="Pfam" id="PF01678">
    <property type="entry name" value="DAP_epimerase"/>
    <property type="match status" value="1"/>
</dbReference>
<dbReference type="Proteomes" id="UP000673197">
    <property type="component" value="Unassembled WGS sequence"/>
</dbReference>
<reference evidence="3 4" key="1">
    <citation type="journal article" date="2022" name="Syst. Appl. Microbiol.">
        <title>Pseudomonas alliivorans sp. nov., a plant-pathogenic bacterium isolated from onion foliage in Georgia, USA.</title>
        <authorList>
            <person name="Zhao M."/>
            <person name="Tyson C."/>
            <person name="Chen H.C."/>
            <person name="Paudel S."/>
            <person name="Gitaitis R."/>
            <person name="Kvitko B."/>
            <person name="Dutta B."/>
        </authorList>
    </citation>
    <scope>NUCLEOTIDE SEQUENCE [LARGE SCALE GENOMIC DNA]</scope>
    <source>
        <strain evidence="3 4">20GA0068</strain>
    </source>
</reference>
<accession>A0ABS4CEX9</accession>
<name>A0ABS4CEX9_9PSED</name>
<sequence length="350" mass="37142">MTRIYDARGNLYAVTTPQQLRALGVQIPDKVEAAAASRKQWTMAAVQQTGVADAGSRAHVSTPSWESTRQLKHRTSVAGTDGLLVGPFQDVAPFDLLIVNTDGTLAERSGNGLTIFAQALTDSGHVDSDQAFTLRVHHDKTDSCSPVQTSIQPTTINGTAGFWLDLGSPQFGPEAVSAQGTGVTCVTFNEAEVTCVERLKDVNPHWRHSVFVRIGNPHCVTLLSDAEHLPTFTELQTPELHEALARIAFSDDDVGLGDPCPAGVNLQWASITAPNRIEARVFERGEGATASSGTSASAIACAAWRTGLVQADLIEVVMPGGTAPVRLTGDRQALSNVALFGVARLSVQLP</sequence>
<dbReference type="PANTHER" id="PTHR31689">
    <property type="entry name" value="DIAMINOPIMELATE EPIMERASE, CHLOROPLASTIC"/>
    <property type="match status" value="1"/>
</dbReference>
<protein>
    <submittedName>
        <fullName evidence="3">Diaminopimelate epimerase</fullName>
    </submittedName>
</protein>
<gene>
    <name evidence="3" type="ORF">JTJ32_25745</name>
</gene>
<organism evidence="3 4">
    <name type="scientific">Pseudomonas alliivorans</name>
    <dbReference type="NCBI Taxonomy" id="2810613"/>
    <lineage>
        <taxon>Bacteria</taxon>
        <taxon>Pseudomonadati</taxon>
        <taxon>Pseudomonadota</taxon>
        <taxon>Gammaproteobacteria</taxon>
        <taxon>Pseudomonadales</taxon>
        <taxon>Pseudomonadaceae</taxon>
        <taxon>Pseudomonas</taxon>
    </lineage>
</organism>
<dbReference type="PANTHER" id="PTHR31689:SF0">
    <property type="entry name" value="DIAMINOPIMELATE EPIMERASE"/>
    <property type="match status" value="1"/>
</dbReference>
<evidence type="ECO:0000313" key="4">
    <source>
        <dbReference type="Proteomes" id="UP000673197"/>
    </source>
</evidence>
<comment type="caution">
    <text evidence="3">The sequence shown here is derived from an EMBL/GenBank/DDBJ whole genome shotgun (WGS) entry which is preliminary data.</text>
</comment>
<proteinExistence type="inferred from homology"/>
<dbReference type="InterPro" id="IPR001653">
    <property type="entry name" value="DAP_epimerase_DapF"/>
</dbReference>
<evidence type="ECO:0000256" key="2">
    <source>
        <dbReference type="ARBA" id="ARBA00023235"/>
    </source>
</evidence>
<comment type="similarity">
    <text evidence="1">Belongs to the diaminopimelate epimerase family.</text>
</comment>
<dbReference type="SUPFAM" id="SSF54506">
    <property type="entry name" value="Diaminopimelate epimerase-like"/>
    <property type="match status" value="2"/>
</dbReference>
<evidence type="ECO:0000256" key="1">
    <source>
        <dbReference type="ARBA" id="ARBA00010219"/>
    </source>
</evidence>